<evidence type="ECO:0000259" key="1">
    <source>
        <dbReference type="Pfam" id="PF13086"/>
    </source>
</evidence>
<keyword evidence="3" id="KW-1185">Reference proteome</keyword>
<dbReference type="InterPro" id="IPR027417">
    <property type="entry name" value="P-loop_NTPase"/>
</dbReference>
<dbReference type="Pfam" id="PF13086">
    <property type="entry name" value="AAA_11"/>
    <property type="match status" value="1"/>
</dbReference>
<dbReference type="InterPro" id="IPR045055">
    <property type="entry name" value="DNA2/NAM7-like"/>
</dbReference>
<dbReference type="Gene3D" id="3.40.50.300">
    <property type="entry name" value="P-loop containing nucleotide triphosphate hydrolases"/>
    <property type="match status" value="1"/>
</dbReference>
<evidence type="ECO:0000313" key="2">
    <source>
        <dbReference type="EMBL" id="THD19170.1"/>
    </source>
</evidence>
<proteinExistence type="predicted"/>
<gene>
    <name evidence="2" type="ORF">D915_010052</name>
</gene>
<feature type="domain" description="DNA2/NAM7 helicase helicase" evidence="1">
    <location>
        <begin position="47"/>
        <end position="145"/>
    </location>
</feature>
<dbReference type="GO" id="GO:0005737">
    <property type="term" value="C:cytoplasm"/>
    <property type="evidence" value="ECO:0007669"/>
    <property type="project" value="TreeGrafter"/>
</dbReference>
<dbReference type="PANTHER" id="PTHR10887">
    <property type="entry name" value="DNA2/NAM7 HELICASE FAMILY"/>
    <property type="match status" value="1"/>
</dbReference>
<dbReference type="Proteomes" id="UP000230066">
    <property type="component" value="Unassembled WGS sequence"/>
</dbReference>
<dbReference type="GO" id="GO:0003724">
    <property type="term" value="F:RNA helicase activity"/>
    <property type="evidence" value="ECO:0007669"/>
    <property type="project" value="TreeGrafter"/>
</dbReference>
<dbReference type="PANTHER" id="PTHR10887:SF364">
    <property type="entry name" value="REGULATOR OF NONSENSE TRANSCRIPTS 1"/>
    <property type="match status" value="1"/>
</dbReference>
<dbReference type="InterPro" id="IPR041677">
    <property type="entry name" value="DNA2/NAM7_AAA_11"/>
</dbReference>
<organism evidence="2 3">
    <name type="scientific">Fasciola hepatica</name>
    <name type="common">Liver fluke</name>
    <dbReference type="NCBI Taxonomy" id="6192"/>
    <lineage>
        <taxon>Eukaryota</taxon>
        <taxon>Metazoa</taxon>
        <taxon>Spiralia</taxon>
        <taxon>Lophotrochozoa</taxon>
        <taxon>Platyhelminthes</taxon>
        <taxon>Trematoda</taxon>
        <taxon>Digenea</taxon>
        <taxon>Plagiorchiida</taxon>
        <taxon>Echinostomata</taxon>
        <taxon>Echinostomatoidea</taxon>
        <taxon>Fasciolidae</taxon>
        <taxon>Fasciola</taxon>
    </lineage>
</organism>
<dbReference type="AlphaFoldDB" id="A0A4E0RW47"/>
<comment type="caution">
    <text evidence="2">The sequence shown here is derived from an EMBL/GenBank/DDBJ whole genome shotgun (WGS) entry which is preliminary data.</text>
</comment>
<dbReference type="SUPFAM" id="SSF52540">
    <property type="entry name" value="P-loop containing nucleoside triphosphate hydrolases"/>
    <property type="match status" value="1"/>
</dbReference>
<dbReference type="GO" id="GO:0000184">
    <property type="term" value="P:nuclear-transcribed mRNA catabolic process, nonsense-mediated decay"/>
    <property type="evidence" value="ECO:0007669"/>
    <property type="project" value="TreeGrafter"/>
</dbReference>
<protein>
    <submittedName>
        <fullName evidence="2">Regulator of nonsense transcripts protein</fullName>
    </submittedName>
</protein>
<name>A0A4E0RW47_FASHE</name>
<reference evidence="2" key="1">
    <citation type="submission" date="2019-03" db="EMBL/GenBank/DDBJ databases">
        <title>Improved annotation for the trematode Fasciola hepatica.</title>
        <authorList>
            <person name="Choi Y.-J."/>
            <person name="Martin J."/>
            <person name="Mitreva M."/>
        </authorList>
    </citation>
    <scope>NUCLEOTIDE SEQUENCE [LARGE SCALE GENOMIC DNA]</scope>
</reference>
<accession>A0A4E0RW47</accession>
<sequence length="186" mass="20694">MHDALERIGLGFTSSYLSDFLCGKLESKSTHFTGNLPTTYTVPSVDQLNNTQKRAIQLGLENVICLIQGPPGTGKTITSTCLIYHLNRVTGRKVIALAPSNTAVDNLCARVAKTGLNVVRLYSLAKEKQSTRLNELSVRVKALQLNPGLARLQLEKNRGEFKSQEQQNLFQELKKLAEFAYCRRPM</sequence>
<evidence type="ECO:0000313" key="3">
    <source>
        <dbReference type="Proteomes" id="UP000230066"/>
    </source>
</evidence>
<dbReference type="EMBL" id="JXXN02007135">
    <property type="protein sequence ID" value="THD19170.1"/>
    <property type="molecule type" value="Genomic_DNA"/>
</dbReference>